<feature type="compositionally biased region" description="Polar residues" evidence="16">
    <location>
        <begin position="119"/>
        <end position="130"/>
    </location>
</feature>
<reference evidence="18" key="1">
    <citation type="submission" date="2022-07" db="EMBL/GenBank/DDBJ databases">
        <title>Phylogenomic reconstructions and comparative analyses of Kickxellomycotina fungi.</title>
        <authorList>
            <person name="Reynolds N.K."/>
            <person name="Stajich J.E."/>
            <person name="Barry K."/>
            <person name="Grigoriev I.V."/>
            <person name="Crous P."/>
            <person name="Smith M.E."/>
        </authorList>
    </citation>
    <scope>NUCLEOTIDE SEQUENCE</scope>
    <source>
        <strain evidence="18">BCRC 34297</strain>
    </source>
</reference>
<evidence type="ECO:0000256" key="5">
    <source>
        <dbReference type="ARBA" id="ARBA00022679"/>
    </source>
</evidence>
<feature type="compositionally biased region" description="Basic residues" evidence="16">
    <location>
        <begin position="144"/>
        <end position="159"/>
    </location>
</feature>
<evidence type="ECO:0000256" key="3">
    <source>
        <dbReference type="ARBA" id="ARBA00020987"/>
    </source>
</evidence>
<evidence type="ECO:0000313" key="18">
    <source>
        <dbReference type="EMBL" id="KAJ2756177.1"/>
    </source>
</evidence>
<keyword evidence="9 14" id="KW-0805">Transcription regulation</keyword>
<dbReference type="GO" id="GO:0000077">
    <property type="term" value="P:DNA damage checkpoint signaling"/>
    <property type="evidence" value="ECO:0007669"/>
    <property type="project" value="InterPro"/>
</dbReference>
<evidence type="ECO:0000256" key="2">
    <source>
        <dbReference type="ARBA" id="ARBA00012190"/>
    </source>
</evidence>
<feature type="binding site" evidence="15">
    <location>
        <begin position="487"/>
        <end position="488"/>
    </location>
    <ligand>
        <name>S-adenosyl-L-methionine</name>
        <dbReference type="ChEBI" id="CHEBI:59789"/>
    </ligand>
</feature>
<dbReference type="InterPro" id="IPR030445">
    <property type="entry name" value="H3-K79_meTrfase"/>
</dbReference>
<dbReference type="Gene3D" id="1.10.260.170">
    <property type="match status" value="1"/>
</dbReference>
<dbReference type="GO" id="GO:0000781">
    <property type="term" value="C:chromosome, telomeric region"/>
    <property type="evidence" value="ECO:0007669"/>
    <property type="project" value="GOC"/>
</dbReference>
<evidence type="ECO:0000313" key="19">
    <source>
        <dbReference type="Proteomes" id="UP001140011"/>
    </source>
</evidence>
<keyword evidence="7" id="KW-0677">Repeat</keyword>
<dbReference type="CDD" id="cd02440">
    <property type="entry name" value="AdoMet_MTases"/>
    <property type="match status" value="1"/>
</dbReference>
<sequence length="598" mass="66180">MDFFFGTPKNSSKGQQTVTIRIEERVVGKPNGNSTSSSTADARPREPGISSLSTTTAKQPLNRHRPSASGERSRQAPPASDSSPRQRERRLETAATGSDKEVLRPTARYAVKRTAADALSTSARDSTIVNANRERVGSLPGTPRPRKQAARPARSRSPTRRSPQPRPRHQKVAPASPELSIERCSSVPVSTSAKARRGGDAASAIPLPSGDQADDDNDADMAAAAIVHSGDAIKQSETAYENYFTWESDNSSPAAIELHLPAAGASETFSLLMPKSYDRDAEPRDEYLPVNDLMSTIHAIAMYLVDSAEFKRQVCDDKENGIMRRLERSRNRRNGNDFVRAVGEFNALLDAEREAGRTGPCFDENLIPSELAIHIIEQIYNRVVAPTVGSLRQYKAFSNNVYGEILPTLVNEFIDRTNITHKSTFVDLGCGIGNVVLQVAAQTGCDASGIEIMKVPARFAKRQAREFEHRMRLYKLRHGSVQVWRGDFCESPSVQALLPKADVLLVNNYAFDSTLNQNLLQLFLDLKEGTKIISLKPFVTPDHKISARNIYSPESILKIRRYPYWSQCVSWTDSGGEYFIQTVDRSRVKEFLTSRGLA</sequence>
<dbReference type="PANTHER" id="PTHR21451">
    <property type="entry name" value="HISTONE H3 METHYLTRANSFERASE"/>
    <property type="match status" value="1"/>
</dbReference>
<dbReference type="Proteomes" id="UP001140011">
    <property type="component" value="Unassembled WGS sequence"/>
</dbReference>
<dbReference type="GO" id="GO:0005634">
    <property type="term" value="C:nucleus"/>
    <property type="evidence" value="ECO:0007669"/>
    <property type="project" value="UniProtKB-SubCell"/>
</dbReference>
<dbReference type="EC" id="2.1.1.360" evidence="2 14"/>
<keyword evidence="5 14" id="KW-0808">Transferase</keyword>
<dbReference type="InterPro" id="IPR021162">
    <property type="entry name" value="Dot1"/>
</dbReference>
<keyword evidence="4 14" id="KW-0489">Methyltransferase</keyword>
<name>A0A9W8GZP3_9FUNG</name>
<evidence type="ECO:0000259" key="17">
    <source>
        <dbReference type="PROSITE" id="PS51569"/>
    </source>
</evidence>
<dbReference type="GO" id="GO:0000786">
    <property type="term" value="C:nucleosome"/>
    <property type="evidence" value="ECO:0007669"/>
    <property type="project" value="InterPro"/>
</dbReference>
<evidence type="ECO:0000256" key="11">
    <source>
        <dbReference type="ARBA" id="ARBA00023242"/>
    </source>
</evidence>
<feature type="compositionally biased region" description="Polar residues" evidence="16">
    <location>
        <begin position="31"/>
        <end position="40"/>
    </location>
</feature>
<keyword evidence="10 14" id="KW-0804">Transcription</keyword>
<dbReference type="GO" id="GO:0006281">
    <property type="term" value="P:DNA repair"/>
    <property type="evidence" value="ECO:0007669"/>
    <property type="project" value="InterPro"/>
</dbReference>
<gene>
    <name evidence="18" type="primary">DOT1</name>
    <name evidence="18" type="ORF">GGI19_001068</name>
</gene>
<organism evidence="18 19">
    <name type="scientific">Coemansia pectinata</name>
    <dbReference type="NCBI Taxonomy" id="1052879"/>
    <lineage>
        <taxon>Eukaryota</taxon>
        <taxon>Fungi</taxon>
        <taxon>Fungi incertae sedis</taxon>
        <taxon>Zoopagomycota</taxon>
        <taxon>Kickxellomycotina</taxon>
        <taxon>Kickxellomycetes</taxon>
        <taxon>Kickxellales</taxon>
        <taxon>Kickxellaceae</taxon>
        <taxon>Coemansia</taxon>
    </lineage>
</organism>
<comment type="caution">
    <text evidence="18">The sequence shown here is derived from an EMBL/GenBank/DDBJ whole genome shotgun (WGS) entry which is preliminary data.</text>
</comment>
<evidence type="ECO:0000256" key="1">
    <source>
        <dbReference type="ARBA" id="ARBA00004123"/>
    </source>
</evidence>
<feature type="compositionally biased region" description="Polar residues" evidence="16">
    <location>
        <begin position="50"/>
        <end position="59"/>
    </location>
</feature>
<evidence type="ECO:0000256" key="7">
    <source>
        <dbReference type="ARBA" id="ARBA00022737"/>
    </source>
</evidence>
<dbReference type="GO" id="GO:0032259">
    <property type="term" value="P:methylation"/>
    <property type="evidence" value="ECO:0007669"/>
    <property type="project" value="UniProtKB-KW"/>
</dbReference>
<dbReference type="EMBL" id="JANBUH010000034">
    <property type="protein sequence ID" value="KAJ2756177.1"/>
    <property type="molecule type" value="Genomic_DNA"/>
</dbReference>
<dbReference type="GO" id="GO:0140956">
    <property type="term" value="F:histone H3K79 trimethyltransferase activity"/>
    <property type="evidence" value="ECO:0007669"/>
    <property type="project" value="UniProtKB-EC"/>
</dbReference>
<dbReference type="Pfam" id="PF08123">
    <property type="entry name" value="DOT1"/>
    <property type="match status" value="1"/>
</dbReference>
<keyword evidence="6 14" id="KW-0949">S-adenosyl-L-methionine</keyword>
<dbReference type="GO" id="GO:0031509">
    <property type="term" value="P:subtelomeric heterochromatin formation"/>
    <property type="evidence" value="ECO:0007669"/>
    <property type="project" value="InterPro"/>
</dbReference>
<evidence type="ECO:0000256" key="12">
    <source>
        <dbReference type="ARBA" id="ARBA00029821"/>
    </source>
</evidence>
<dbReference type="AlphaFoldDB" id="A0A9W8GZP3"/>
<dbReference type="PROSITE" id="PS51569">
    <property type="entry name" value="DOT1"/>
    <property type="match status" value="1"/>
</dbReference>
<dbReference type="OrthoDB" id="443402at2759"/>
<evidence type="ECO:0000256" key="10">
    <source>
        <dbReference type="ARBA" id="ARBA00023163"/>
    </source>
</evidence>
<evidence type="ECO:0000256" key="6">
    <source>
        <dbReference type="ARBA" id="ARBA00022691"/>
    </source>
</evidence>
<evidence type="ECO:0000256" key="13">
    <source>
        <dbReference type="ARBA" id="ARBA00047770"/>
    </source>
</evidence>
<evidence type="ECO:0000256" key="8">
    <source>
        <dbReference type="ARBA" id="ARBA00022853"/>
    </source>
</evidence>
<dbReference type="Gene3D" id="3.40.50.150">
    <property type="entry name" value="Vaccinia Virus protein VP39"/>
    <property type="match status" value="1"/>
</dbReference>
<keyword evidence="8 14" id="KW-0156">Chromatin regulator</keyword>
<evidence type="ECO:0000256" key="9">
    <source>
        <dbReference type="ARBA" id="ARBA00023015"/>
    </source>
</evidence>
<keyword evidence="19" id="KW-1185">Reference proteome</keyword>
<comment type="similarity">
    <text evidence="14">Belongs to the class I-like SAM-binding methyltransferase superfamily. DOT1 family.</text>
</comment>
<evidence type="ECO:0000256" key="16">
    <source>
        <dbReference type="SAM" id="MobiDB-lite"/>
    </source>
</evidence>
<accession>A0A9W8GZP3</accession>
<comment type="subcellular location">
    <subcellularLocation>
        <location evidence="1 14">Nucleus</location>
    </subcellularLocation>
</comment>
<feature type="compositionally biased region" description="Basic and acidic residues" evidence="16">
    <location>
        <begin position="84"/>
        <end position="103"/>
    </location>
</feature>
<protein>
    <recommendedName>
        <fullName evidence="3 14">Histone-lysine N-methyltransferase, H3 lysine-79 specific</fullName>
        <ecNumber evidence="2 14">2.1.1.360</ecNumber>
    </recommendedName>
    <alternativeName>
        <fullName evidence="12 14">Histone H3-K79 methyltransferase</fullName>
    </alternativeName>
</protein>
<feature type="region of interest" description="Disordered" evidence="16">
    <location>
        <begin position="1"/>
        <end position="217"/>
    </location>
</feature>
<evidence type="ECO:0000256" key="14">
    <source>
        <dbReference type="PIRNR" id="PIRNR017570"/>
    </source>
</evidence>
<dbReference type="PIRSF" id="PIRSF017570">
    <property type="entry name" value="Histone_H3-K79_MeTrfase"/>
    <property type="match status" value="1"/>
</dbReference>
<dbReference type="GO" id="GO:0042393">
    <property type="term" value="F:histone binding"/>
    <property type="evidence" value="ECO:0007669"/>
    <property type="project" value="InterPro"/>
</dbReference>
<feature type="compositionally biased region" description="Polar residues" evidence="16">
    <location>
        <begin position="8"/>
        <end position="19"/>
    </location>
</feature>
<dbReference type="PANTHER" id="PTHR21451:SF0">
    <property type="entry name" value="HISTONE-LYSINE N-METHYLTRANSFERASE, H3 LYSINE-79 SPECIFIC"/>
    <property type="match status" value="1"/>
</dbReference>
<comment type="function">
    <text evidence="14">Histone methyltransferase that specifically trimethylates histone H3 to form H3K79me3. This methylation is required for telomere silencing and for the pachytene checkpoint during the meiotic cell cycle by allowing the recruitment of RAD9 to double strand breaks. Nucleosomes are preferred as substrate compared to free histone.</text>
</comment>
<feature type="binding site" evidence="15">
    <location>
        <position position="451"/>
    </location>
    <ligand>
        <name>S-adenosyl-L-methionine</name>
        <dbReference type="ChEBI" id="CHEBI:59789"/>
    </ligand>
</feature>
<feature type="binding site" evidence="15">
    <location>
        <begin position="425"/>
        <end position="434"/>
    </location>
    <ligand>
        <name>S-adenosyl-L-methionine</name>
        <dbReference type="ChEBI" id="CHEBI:59789"/>
    </ligand>
</feature>
<dbReference type="FunFam" id="3.40.50.150:FF:000033">
    <property type="entry name" value="Histone-lysine N-methyltransferase, H3 lysine-79 specific"/>
    <property type="match status" value="1"/>
</dbReference>
<keyword evidence="11 14" id="KW-0539">Nucleus</keyword>
<feature type="domain" description="DOT1" evidence="17">
    <location>
        <begin position="276"/>
        <end position="596"/>
    </location>
</feature>
<dbReference type="InterPro" id="IPR025789">
    <property type="entry name" value="DOT1_dom"/>
</dbReference>
<dbReference type="SUPFAM" id="SSF53335">
    <property type="entry name" value="S-adenosyl-L-methionine-dependent methyltransferases"/>
    <property type="match status" value="1"/>
</dbReference>
<proteinExistence type="inferred from homology"/>
<evidence type="ECO:0000256" key="15">
    <source>
        <dbReference type="PIRSR" id="PIRSR017570-1"/>
    </source>
</evidence>
<evidence type="ECO:0000256" key="4">
    <source>
        <dbReference type="ARBA" id="ARBA00022603"/>
    </source>
</evidence>
<comment type="catalytic activity">
    <reaction evidence="13 14">
        <text>L-lysyl(79)-[histone H3] + 3 S-adenosyl-L-methionine = N(6),N(6),N(6)-trimethyl-L-lysyl(79)-[histone H3] + 3 S-adenosyl-L-homocysteine + 3 H(+)</text>
        <dbReference type="Rhea" id="RHEA:60328"/>
        <dbReference type="Rhea" id="RHEA-COMP:15549"/>
        <dbReference type="Rhea" id="RHEA-COMP:15552"/>
        <dbReference type="ChEBI" id="CHEBI:15378"/>
        <dbReference type="ChEBI" id="CHEBI:29969"/>
        <dbReference type="ChEBI" id="CHEBI:57856"/>
        <dbReference type="ChEBI" id="CHEBI:59789"/>
        <dbReference type="ChEBI" id="CHEBI:61961"/>
        <dbReference type="EC" id="2.1.1.360"/>
    </reaction>
</comment>
<dbReference type="InterPro" id="IPR029063">
    <property type="entry name" value="SAM-dependent_MTases_sf"/>
</dbReference>